<sequence length="127" mass="14619">MATKLSFLEKIANITGVLYRHQAKQFPRRLDILTKVAKRELAPPKTTDWPLIKKEFNAVVKFIETKQYNNLSVREALVYAGVGLEIIFWFFIGEIIGRRYIVGYLVPSDYVSKDTKKQVAAIEAEKI</sequence>
<keyword evidence="7" id="KW-0496">Mitochondrion</keyword>
<dbReference type="GO" id="GO:0031966">
    <property type="term" value="C:mitochondrial membrane"/>
    <property type="evidence" value="ECO:0007669"/>
    <property type="project" value="UniProtKB-SubCell"/>
</dbReference>
<keyword evidence="3" id="KW-0813">Transport</keyword>
<feature type="transmembrane region" description="Helical" evidence="10">
    <location>
        <begin position="76"/>
        <end position="96"/>
    </location>
</feature>
<evidence type="ECO:0000313" key="12">
    <source>
        <dbReference type="WBParaSite" id="Pan_g10733.t1"/>
    </source>
</evidence>
<evidence type="ECO:0000256" key="5">
    <source>
        <dbReference type="ARBA" id="ARBA00022781"/>
    </source>
</evidence>
<organism evidence="11 12">
    <name type="scientific">Panagrellus redivivus</name>
    <name type="common">Microworm</name>
    <dbReference type="NCBI Taxonomy" id="6233"/>
    <lineage>
        <taxon>Eukaryota</taxon>
        <taxon>Metazoa</taxon>
        <taxon>Ecdysozoa</taxon>
        <taxon>Nematoda</taxon>
        <taxon>Chromadorea</taxon>
        <taxon>Rhabditida</taxon>
        <taxon>Tylenchina</taxon>
        <taxon>Panagrolaimomorpha</taxon>
        <taxon>Panagrolaimoidea</taxon>
        <taxon>Panagrolaimidae</taxon>
        <taxon>Panagrellus</taxon>
    </lineage>
</organism>
<reference evidence="11" key="1">
    <citation type="journal article" date="2013" name="Genetics">
        <title>The draft genome and transcriptome of Panagrellus redivivus are shaped by the harsh demands of a free-living lifestyle.</title>
        <authorList>
            <person name="Srinivasan J."/>
            <person name="Dillman A.R."/>
            <person name="Macchietto M.G."/>
            <person name="Heikkinen L."/>
            <person name="Lakso M."/>
            <person name="Fracchia K.M."/>
            <person name="Antoshechkin I."/>
            <person name="Mortazavi A."/>
            <person name="Wong G."/>
            <person name="Sternberg P.W."/>
        </authorList>
    </citation>
    <scope>NUCLEOTIDE SEQUENCE [LARGE SCALE GENOMIC DNA]</scope>
    <source>
        <strain evidence="11">MT8872</strain>
    </source>
</reference>
<dbReference type="WBParaSite" id="Pan_g10733.t1">
    <property type="protein sequence ID" value="Pan_g10733.t1"/>
    <property type="gene ID" value="Pan_g10733"/>
</dbReference>
<dbReference type="GO" id="GO:0045259">
    <property type="term" value="C:proton-transporting ATP synthase complex"/>
    <property type="evidence" value="ECO:0007669"/>
    <property type="project" value="UniProtKB-KW"/>
</dbReference>
<evidence type="ECO:0000256" key="2">
    <source>
        <dbReference type="ARBA" id="ARBA00005699"/>
    </source>
</evidence>
<dbReference type="InterPro" id="IPR006808">
    <property type="entry name" value="ATP_synth_F0_gsu_mt"/>
</dbReference>
<dbReference type="Proteomes" id="UP000492821">
    <property type="component" value="Unassembled WGS sequence"/>
</dbReference>
<comment type="similarity">
    <text evidence="2">Belongs to the ATPase g subunit family.</text>
</comment>
<dbReference type="AlphaFoldDB" id="A0A7E4UN05"/>
<evidence type="ECO:0000313" key="11">
    <source>
        <dbReference type="Proteomes" id="UP000492821"/>
    </source>
</evidence>
<evidence type="ECO:0000256" key="8">
    <source>
        <dbReference type="ARBA" id="ARBA00023136"/>
    </source>
</evidence>
<keyword evidence="5" id="KW-0375">Hydrogen ion transport</keyword>
<name>A0A7E4UN05_PANRE</name>
<keyword evidence="10" id="KW-1133">Transmembrane helix</keyword>
<dbReference type="GO" id="GO:0015986">
    <property type="term" value="P:proton motive force-driven ATP synthesis"/>
    <property type="evidence" value="ECO:0007669"/>
    <property type="project" value="InterPro"/>
</dbReference>
<reference evidence="12" key="2">
    <citation type="submission" date="2020-10" db="UniProtKB">
        <authorList>
            <consortium name="WormBaseParasite"/>
        </authorList>
    </citation>
    <scope>IDENTIFICATION</scope>
</reference>
<keyword evidence="11" id="KW-1185">Reference proteome</keyword>
<keyword evidence="10" id="KW-0812">Transmembrane</keyword>
<evidence type="ECO:0000256" key="10">
    <source>
        <dbReference type="SAM" id="Phobius"/>
    </source>
</evidence>
<proteinExistence type="inferred from homology"/>
<protein>
    <submittedName>
        <fullName evidence="12">ATP synthase subunit g, mitochondrial</fullName>
    </submittedName>
</protein>
<dbReference type="GO" id="GO:0015078">
    <property type="term" value="F:proton transmembrane transporter activity"/>
    <property type="evidence" value="ECO:0007669"/>
    <property type="project" value="InterPro"/>
</dbReference>
<evidence type="ECO:0000256" key="7">
    <source>
        <dbReference type="ARBA" id="ARBA00023128"/>
    </source>
</evidence>
<keyword evidence="6" id="KW-0406">Ion transport</keyword>
<dbReference type="Pfam" id="PF04718">
    <property type="entry name" value="ATP-synt_G"/>
    <property type="match status" value="1"/>
</dbReference>
<keyword evidence="9" id="KW-0066">ATP synthesis</keyword>
<accession>A0A7E4UN05</accession>
<keyword evidence="8 10" id="KW-0472">Membrane</keyword>
<keyword evidence="4" id="KW-0138">CF(0)</keyword>
<evidence type="ECO:0000256" key="6">
    <source>
        <dbReference type="ARBA" id="ARBA00023065"/>
    </source>
</evidence>
<evidence type="ECO:0000256" key="9">
    <source>
        <dbReference type="ARBA" id="ARBA00023310"/>
    </source>
</evidence>
<evidence type="ECO:0000256" key="4">
    <source>
        <dbReference type="ARBA" id="ARBA00022547"/>
    </source>
</evidence>
<dbReference type="PANTHER" id="PTHR12386">
    <property type="entry name" value="ATP SYNTHASE SUBUNIT"/>
    <property type="match status" value="1"/>
</dbReference>
<evidence type="ECO:0000256" key="3">
    <source>
        <dbReference type="ARBA" id="ARBA00022448"/>
    </source>
</evidence>
<evidence type="ECO:0000256" key="1">
    <source>
        <dbReference type="ARBA" id="ARBA00004325"/>
    </source>
</evidence>
<comment type="subcellular location">
    <subcellularLocation>
        <location evidence="1">Mitochondrion membrane</location>
    </subcellularLocation>
</comment>